<feature type="compositionally biased region" description="Basic and acidic residues" evidence="5">
    <location>
        <begin position="382"/>
        <end position="396"/>
    </location>
</feature>
<protein>
    <submittedName>
        <fullName evidence="7">2787_t:CDS:1</fullName>
    </submittedName>
</protein>
<dbReference type="InterPro" id="IPR018957">
    <property type="entry name" value="Znf_C3HC4_RING-type"/>
</dbReference>
<dbReference type="EMBL" id="CAJVPP010000263">
    <property type="protein sequence ID" value="CAG8462723.1"/>
    <property type="molecule type" value="Genomic_DNA"/>
</dbReference>
<dbReference type="InterPro" id="IPR001841">
    <property type="entry name" value="Znf_RING"/>
</dbReference>
<dbReference type="AlphaFoldDB" id="A0A9N8VSG8"/>
<feature type="compositionally biased region" description="Polar residues" evidence="5">
    <location>
        <begin position="413"/>
        <end position="427"/>
    </location>
</feature>
<keyword evidence="3" id="KW-0862">Zinc</keyword>
<feature type="region of interest" description="Disordered" evidence="5">
    <location>
        <begin position="292"/>
        <end position="455"/>
    </location>
</feature>
<feature type="domain" description="RING-type" evidence="6">
    <location>
        <begin position="153"/>
        <end position="195"/>
    </location>
</feature>
<keyword evidence="2 4" id="KW-0863">Zinc-finger</keyword>
<evidence type="ECO:0000256" key="5">
    <source>
        <dbReference type="SAM" id="MobiDB-lite"/>
    </source>
</evidence>
<name>A0A9N8VSG8_FUNMO</name>
<evidence type="ECO:0000256" key="1">
    <source>
        <dbReference type="ARBA" id="ARBA00022723"/>
    </source>
</evidence>
<dbReference type="GO" id="GO:0008270">
    <property type="term" value="F:zinc ion binding"/>
    <property type="evidence" value="ECO:0007669"/>
    <property type="project" value="UniProtKB-KW"/>
</dbReference>
<dbReference type="InterPro" id="IPR047126">
    <property type="entry name" value="RNF141-like"/>
</dbReference>
<sequence>MSEKFQRKGTPYIRSEQKRRRSIEPPNVRETMLRPGSPKIHNNDKAIQDNTQSSSRKELNTFAGLKRKASTSALIEAKRKKSTEDEVLKEGSLEAEDPKEIIKNLLLQTDGLKAECMWKDSQLEQLKAELAEKVEEIKKLRATNSRYKSGLACIICTGYLANPCTINCGHSFCYSCLREWLGTKRENVPKCPSCRAEVTADPVLSYVLKDQVESLVEQLPTEEKQGVLETLQKEDHVYKQTTDHWAGIFDHSVRPLLDEEDGVLRCPTCGWEVEGPTCGNCGQRIGIEGNDYDSDYNNDSNDGDNSDVDSESNTYDSNDSFINDDGSDAENLMSGHNDITGEDSTIVNRVSESYNTEDDGDSPSSNNDNVVPPLSPYTNDTKINDDSSVESDKEPNESYCMSFSSDDYEKRSLNSYYSNESRSTTPLSCEENYGDHPSCESDDEPFRVRSRAKKG</sequence>
<proteinExistence type="predicted"/>
<organism evidence="7 8">
    <name type="scientific">Funneliformis mosseae</name>
    <name type="common">Endomycorrhizal fungus</name>
    <name type="synonym">Glomus mosseae</name>
    <dbReference type="NCBI Taxonomy" id="27381"/>
    <lineage>
        <taxon>Eukaryota</taxon>
        <taxon>Fungi</taxon>
        <taxon>Fungi incertae sedis</taxon>
        <taxon>Mucoromycota</taxon>
        <taxon>Glomeromycotina</taxon>
        <taxon>Glomeromycetes</taxon>
        <taxon>Glomerales</taxon>
        <taxon>Glomeraceae</taxon>
        <taxon>Funneliformis</taxon>
    </lineage>
</organism>
<dbReference type="Pfam" id="PF00097">
    <property type="entry name" value="zf-C3HC4"/>
    <property type="match status" value="1"/>
</dbReference>
<evidence type="ECO:0000313" key="8">
    <source>
        <dbReference type="Proteomes" id="UP000789375"/>
    </source>
</evidence>
<keyword evidence="8" id="KW-1185">Reference proteome</keyword>
<evidence type="ECO:0000256" key="3">
    <source>
        <dbReference type="ARBA" id="ARBA00022833"/>
    </source>
</evidence>
<feature type="compositionally biased region" description="Basic and acidic residues" evidence="5">
    <location>
        <begin position="433"/>
        <end position="447"/>
    </location>
</feature>
<dbReference type="InterPro" id="IPR017907">
    <property type="entry name" value="Znf_RING_CS"/>
</dbReference>
<gene>
    <name evidence="7" type="ORF">FMOSSE_LOCUS2123</name>
</gene>
<evidence type="ECO:0000256" key="2">
    <source>
        <dbReference type="ARBA" id="ARBA00022771"/>
    </source>
</evidence>
<accession>A0A9N8VSG8</accession>
<evidence type="ECO:0000259" key="6">
    <source>
        <dbReference type="PROSITE" id="PS50089"/>
    </source>
</evidence>
<keyword evidence="1" id="KW-0479">Metal-binding</keyword>
<dbReference type="Gene3D" id="3.30.40.10">
    <property type="entry name" value="Zinc/RING finger domain, C3HC4 (zinc finger)"/>
    <property type="match status" value="1"/>
</dbReference>
<evidence type="ECO:0000313" key="7">
    <source>
        <dbReference type="EMBL" id="CAG8462723.1"/>
    </source>
</evidence>
<dbReference type="InterPro" id="IPR013083">
    <property type="entry name" value="Znf_RING/FYVE/PHD"/>
</dbReference>
<reference evidence="7" key="1">
    <citation type="submission" date="2021-06" db="EMBL/GenBank/DDBJ databases">
        <authorList>
            <person name="Kallberg Y."/>
            <person name="Tangrot J."/>
            <person name="Rosling A."/>
        </authorList>
    </citation>
    <scope>NUCLEOTIDE SEQUENCE</scope>
    <source>
        <strain evidence="7">87-6 pot B 2015</strain>
    </source>
</reference>
<dbReference type="SMART" id="SM00184">
    <property type="entry name" value="RING"/>
    <property type="match status" value="1"/>
</dbReference>
<dbReference type="PROSITE" id="PS00518">
    <property type="entry name" value="ZF_RING_1"/>
    <property type="match status" value="1"/>
</dbReference>
<feature type="compositionally biased region" description="Acidic residues" evidence="5">
    <location>
        <begin position="292"/>
        <end position="310"/>
    </location>
</feature>
<feature type="compositionally biased region" description="Polar residues" evidence="5">
    <location>
        <begin position="342"/>
        <end position="354"/>
    </location>
</feature>
<feature type="compositionally biased region" description="Low complexity" evidence="5">
    <location>
        <begin position="362"/>
        <end position="372"/>
    </location>
</feature>
<dbReference type="SUPFAM" id="SSF57850">
    <property type="entry name" value="RING/U-box"/>
    <property type="match status" value="1"/>
</dbReference>
<dbReference type="Proteomes" id="UP000789375">
    <property type="component" value="Unassembled WGS sequence"/>
</dbReference>
<dbReference type="PROSITE" id="PS50089">
    <property type="entry name" value="ZF_RING_2"/>
    <property type="match status" value="1"/>
</dbReference>
<evidence type="ECO:0000256" key="4">
    <source>
        <dbReference type="PROSITE-ProRule" id="PRU00175"/>
    </source>
</evidence>
<comment type="caution">
    <text evidence="7">The sequence shown here is derived from an EMBL/GenBank/DDBJ whole genome shotgun (WGS) entry which is preliminary data.</text>
</comment>
<dbReference type="PANTHER" id="PTHR12109">
    <property type="entry name" value="RING FINGER PROTEIN 141-RELATED"/>
    <property type="match status" value="1"/>
</dbReference>
<feature type="region of interest" description="Disordered" evidence="5">
    <location>
        <begin position="1"/>
        <end position="56"/>
    </location>
</feature>